<evidence type="ECO:0000256" key="16">
    <source>
        <dbReference type="ARBA" id="ARBA00025079"/>
    </source>
</evidence>
<dbReference type="InterPro" id="IPR016024">
    <property type="entry name" value="ARM-type_fold"/>
</dbReference>
<dbReference type="InterPro" id="IPR057564">
    <property type="entry name" value="HEAT_ATR"/>
</dbReference>
<keyword evidence="15" id="KW-0469">Meiosis</keyword>
<dbReference type="SUPFAM" id="SSF48371">
    <property type="entry name" value="ARM repeat"/>
    <property type="match status" value="1"/>
</dbReference>
<dbReference type="GO" id="GO:0004674">
    <property type="term" value="F:protein serine/threonine kinase activity"/>
    <property type="evidence" value="ECO:0007669"/>
    <property type="project" value="UniProtKB-KW"/>
</dbReference>
<dbReference type="InterPro" id="IPR012993">
    <property type="entry name" value="UME"/>
</dbReference>
<dbReference type="SMART" id="SM00146">
    <property type="entry name" value="PI3Kc"/>
    <property type="match status" value="1"/>
</dbReference>
<evidence type="ECO:0000256" key="6">
    <source>
        <dbReference type="ARBA" id="ARBA00022527"/>
    </source>
</evidence>
<dbReference type="GeneID" id="41973057"/>
<dbReference type="FunFam" id="1.10.1070.11:FF:000031">
    <property type="entry name" value="Phosphatidyl inositol 3-kinase"/>
    <property type="match status" value="1"/>
</dbReference>
<sequence>MAPESHGRAGLPVNGLFSDNDDTSMPPPSTLAAQLVGNFSNSTRTAARSDETQELKRLFAIIEEVKDSPELLKTSAERIEHNHMLIYVYTRVALDGLKWDNPFASQATATAEALKAISFLRVTIKETPSVLNFCSEPGALLLRGREPLWVWMLPRILRMLGQVQCLDLTSAITSFCVFLFQISDHSGALWGTVPQLIRYYQTCFTAILNRIQELSPNGRDSSLSLSLPPSSFLAATLDISEPRPHACVYRLRSLSHALRHADSILCILADSMQTKGLDGSGTTTAKLHIPWVLDALFTFHHVKKSYRAWVPDLAVSALQSIFKLVSNHKVISRLDTALTQKGYTILAILCREVLEDRILSSDDEPGNHKPTSRFVENSLLGILDELARQHAGLEPWSDFQKCVRILRLATTGQTSSQGPDINLKDFKDVELLQYAGSLHLDLSSQEAAPRASQPPSKRQKVSGEADVLSCVISRTYAVLHTSPSNSTADLEGLILNGFPNMTDRDRCEVIDLLSRISCAADGTLTQRLSHSSKSSVFYCAHCVQEDSLASTSPKCVDIAAKSIATAIFTRLIQLPSFLESRRPRLVAMLALRRFVSHSKDLEFLDIETSGPGRWCLQSLSSSIRELRIAAGRALPSFLTFAPSRSIDDDLVRRNRANILSLLKSISDKNSPYLNESCIMAWVQVGKAVPDEELNLVLIQLLEFLGHRNQIVSACAFNEILSLASFRKLTPRKLFEPFWKSLAFLALKDMVARPQTTRLLAELLQMSVQDLVVHLQTHALPWLVLTRKKEVVQKIADFRGEKEAWMPCVDTVNLGSILALLLAQEEHQTEHFVMTLLRHISTHFNDSSLRELVGSEPVMTVLELLKAAAEADDSRRSRVRNALSIVADLLLTEPNESRRKKKDVARLLQQYALGITTLLSEVINDDRAKHPPVQEQRNCIRALEEMIRLSRSHIRAARPQISAFLLNALSYDQLRSAAFSCWATLLNFLDEEDVETLVETSFFIVGNYWNSFDELTREQCRKLLGSLLDRHSKVLAAKINELPSFGRIPGLADIEKKLSSFRQPLDNRDRFSTFIKRAQHENSGVVLQALNELADYLRENQEYLQMSAMSEQPDPVVTQLMRVLLDCSAKYNGIQPDITRLCVECIGLVGCLDSNRLETVRKQREFVVLHNFGDAEETTDFVLFILEEVLVKAFLSATDTNLQGFLSYAMQELLDRCDFRASVALQHGEGDHIYRKYMSLPEHVREVLTPFMTSRYRAQAATAPNAEYPIFRPGRQYGNWLRSFVLDLLHKGQNFFANVIFPPLYRVIRVKDLRVAEFLLPYLVVHVITGDESSEVQRKEVLGELLGILKYQPGGDASYAEREHMRMFCEAVFRVLDYAMRWLQLKSSKTGLTKGDTLQIARIKEVLDAIPADLISRRAVDCKQYARALFHLEPFISTVSQREVTPEDAHRLLGEIQYIYTQIDEPDGLDGITAHLTLFDLNQQVLSHRKAGRWTAAQTWYEVQLATEPRNINVQLDLLTCLKESGQYDVLLNHVEGMETTTATVNRIVPFAVEAAWATGRWDALQKWLWQYNAGDSADIFNLGIAQALLNLKSGKVGDFSDYLVLIRDKVAGSLSYSGTSSLQASHDAMLKAHILTDLEILVQSQVSSSPTAREATLATLDRRLEVLGAYVNDKQYVLGIRRAAMELMRPAFMDEDLSSLWLTTARLARKAGLMHQSFNAMLHAYKLGDESASVDNARLLWKDGHHRKAIQTLQSTMSRDFRLILTDSSGEVTRRSGEVTRKEIDPIGRKFLLARTHLLLAKWLDHTGQANASTLRQQYQQAAKLNSQWEKGHYYLGRHYKKVLESEKALKPDQQSDEYLSGETAKLVIENYLRSLTCGTKYLYQTLPRILTLWLELGSQVDKAPDGKVSLSRELHQRRKAQLSELHKNIYKAVTRIPAYIFYTTLPQLVARIAHPNIDVFKLLEHIIIKVVNHHPRQSLWSLFGVMTTKQPSERRTRGLQILHTLRNTNKKAEAGQSDIRVFLRMGEKLAEQLLLACNNGDFQSNRTTVASITRDLNFNHKCTPCPLVVPVECCLTATLPTLTDNVQKHKAFSGDLITIDSFLDEVLVLGSLAKPRKLTARGSDGKLYALMIKPKDDLRTDQRLMEFNGIINRSLKKDAESSRRQLYIKTYSVTPLNEECGIVEWVEGIKTLRDILLGLYKTRNIAPNYGHLAQLMKEAIISENNIRLFTESVLGMFPAVLPSWFISQFPHPSAWFAARLKYTRSCAVMSMVGTILGLGDRHGENVLLEEGNGGIFHVDFNCLFDKGLTFAQPERVPFRLTHNMVQAMGLYGYEGPFRRCSELTLTILRQQEETLMTILEAFIYDPTLDLQKDKKRKHELVKLNPQSVVESIKRKVRGLMGDESIPLGVEGQVEELIKQAVNPRNLAAMYIGWCPFL</sequence>
<comment type="function">
    <text evidence="16">Serine/threonine protein kinase which activates checkpoint signaling upon genotoxic stresses such as ionizing radiation (IR), ultraviolet light (UV), or DNA replication stalling, thereby acting as a DNA damage sensor. Recognizes the substrate consensus sequence [ST]-Q. Phosphorylates histone H2A to form H2AS128ph (gamma-H2A) at sites of DNA damage, involved in the regulation of DNA damage response mechanism. Required for the control of telomere length and genome stability.</text>
</comment>
<dbReference type="PANTHER" id="PTHR11139">
    <property type="entry name" value="ATAXIA TELANGIECTASIA MUTATED ATM -RELATED"/>
    <property type="match status" value="1"/>
</dbReference>
<evidence type="ECO:0000256" key="17">
    <source>
        <dbReference type="ARBA" id="ARBA00029679"/>
    </source>
</evidence>
<evidence type="ECO:0000313" key="25">
    <source>
        <dbReference type="Proteomes" id="UP000319257"/>
    </source>
</evidence>
<evidence type="ECO:0000256" key="8">
    <source>
        <dbReference type="ARBA" id="ARBA00022741"/>
    </source>
</evidence>
<feature type="domain" description="FATC" evidence="23">
    <location>
        <begin position="2406"/>
        <end position="2438"/>
    </location>
</feature>
<dbReference type="PANTHER" id="PTHR11139:SF125">
    <property type="entry name" value="SERINE_THREONINE-PROTEIN KINASE MEC1"/>
    <property type="match status" value="1"/>
</dbReference>
<keyword evidence="11" id="KW-0067">ATP-binding</keyword>
<evidence type="ECO:0000256" key="2">
    <source>
        <dbReference type="ARBA" id="ARBA00010769"/>
    </source>
</evidence>
<keyword evidence="14" id="KW-0539">Nucleus</keyword>
<feature type="domain" description="PI3K/PI4K catalytic" evidence="21">
    <location>
        <begin position="2103"/>
        <end position="2409"/>
    </location>
</feature>
<dbReference type="Gene3D" id="1.10.1070.11">
    <property type="entry name" value="Phosphatidylinositol 3-/4-kinase, catalytic domain"/>
    <property type="match status" value="1"/>
</dbReference>
<evidence type="ECO:0000256" key="11">
    <source>
        <dbReference type="ARBA" id="ARBA00022840"/>
    </source>
</evidence>
<reference evidence="24 25" key="1">
    <citation type="submission" date="2019-06" db="EMBL/GenBank/DDBJ databases">
        <title>Draft genome sequence of the filamentous fungus Phialemoniopsis curvata isolated from diesel fuel.</title>
        <authorList>
            <person name="Varaljay V.A."/>
            <person name="Lyon W.J."/>
            <person name="Crouch A.L."/>
            <person name="Drake C.E."/>
            <person name="Hollomon J.M."/>
            <person name="Nadeau L.J."/>
            <person name="Nunn H.S."/>
            <person name="Stevenson B.S."/>
            <person name="Bojanowski C.L."/>
            <person name="Crookes-Goodson W.J."/>
        </authorList>
    </citation>
    <scope>NUCLEOTIDE SEQUENCE [LARGE SCALE GENOMIC DNA]</scope>
    <source>
        <strain evidence="24 25">D216</strain>
    </source>
</reference>
<evidence type="ECO:0000256" key="3">
    <source>
        <dbReference type="ARBA" id="ARBA00011370"/>
    </source>
</evidence>
<keyword evidence="9" id="KW-0227">DNA damage</keyword>
<dbReference type="PROSITE" id="PS51190">
    <property type="entry name" value="FATC"/>
    <property type="match status" value="1"/>
</dbReference>
<keyword evidence="7" id="KW-0808">Transferase</keyword>
<dbReference type="EC" id="2.7.11.1" evidence="4"/>
<dbReference type="Pfam" id="PF23593">
    <property type="entry name" value="HEAT_ATR"/>
    <property type="match status" value="1"/>
</dbReference>
<dbReference type="InterPro" id="IPR011009">
    <property type="entry name" value="Kinase-like_dom_sf"/>
</dbReference>
<dbReference type="OrthoDB" id="381190at2759"/>
<gene>
    <name evidence="24" type="ORF">E0L32_005610</name>
</gene>
<dbReference type="GO" id="GO:0005634">
    <property type="term" value="C:nucleus"/>
    <property type="evidence" value="ECO:0007669"/>
    <property type="project" value="UniProtKB-SubCell"/>
</dbReference>
<keyword evidence="6" id="KW-0723">Serine/threonine-protein kinase</keyword>
<evidence type="ECO:0000256" key="5">
    <source>
        <dbReference type="ARBA" id="ARBA00021345"/>
    </source>
</evidence>
<protein>
    <recommendedName>
        <fullName evidence="5">Serine/threonine-protein kinase MEC1</fullName>
        <ecNumber evidence="4">2.7.11.1</ecNumber>
    </recommendedName>
    <alternativeName>
        <fullName evidence="19">ATR homolog</fullName>
    </alternativeName>
    <alternativeName>
        <fullName evidence="18">DNA-damage checkpoint kinase MEC1</fullName>
    </alternativeName>
    <alternativeName>
        <fullName evidence="17">Mitosis entry checkpoint protein 1</fullName>
    </alternativeName>
</protein>
<dbReference type="SUPFAM" id="SSF56112">
    <property type="entry name" value="Protein kinase-like (PK-like)"/>
    <property type="match status" value="1"/>
</dbReference>
<dbReference type="PROSITE" id="PS51189">
    <property type="entry name" value="FAT"/>
    <property type="match status" value="1"/>
</dbReference>
<dbReference type="Gene3D" id="3.30.1010.10">
    <property type="entry name" value="Phosphatidylinositol 3-kinase Catalytic Subunit, Chain A, domain 4"/>
    <property type="match status" value="1"/>
</dbReference>
<comment type="subunit">
    <text evidence="3">Associates with DNA double-strand breaks.</text>
</comment>
<dbReference type="Pfam" id="PF02259">
    <property type="entry name" value="FAT"/>
    <property type="match status" value="1"/>
</dbReference>
<dbReference type="InterPro" id="IPR003152">
    <property type="entry name" value="FATC_dom"/>
</dbReference>
<dbReference type="PROSITE" id="PS50290">
    <property type="entry name" value="PI3_4_KINASE_3"/>
    <property type="match status" value="1"/>
</dbReference>
<proteinExistence type="inferred from homology"/>
<evidence type="ECO:0000259" key="22">
    <source>
        <dbReference type="PROSITE" id="PS51189"/>
    </source>
</evidence>
<evidence type="ECO:0000256" key="19">
    <source>
        <dbReference type="ARBA" id="ARBA00033001"/>
    </source>
</evidence>
<feature type="domain" description="FAT" evidence="22">
    <location>
        <begin position="1413"/>
        <end position="1989"/>
    </location>
</feature>
<evidence type="ECO:0000256" key="20">
    <source>
        <dbReference type="SAM" id="MobiDB-lite"/>
    </source>
</evidence>
<evidence type="ECO:0000256" key="18">
    <source>
        <dbReference type="ARBA" id="ARBA00030459"/>
    </source>
</evidence>
<evidence type="ECO:0000256" key="9">
    <source>
        <dbReference type="ARBA" id="ARBA00022763"/>
    </source>
</evidence>
<feature type="region of interest" description="Disordered" evidence="20">
    <location>
        <begin position="1"/>
        <end position="27"/>
    </location>
</feature>
<dbReference type="Pfam" id="PF08064">
    <property type="entry name" value="UME"/>
    <property type="match status" value="1"/>
</dbReference>
<dbReference type="RefSeq" id="XP_030995621.1">
    <property type="nucleotide sequence ID" value="XM_031140151.1"/>
</dbReference>
<evidence type="ECO:0000256" key="15">
    <source>
        <dbReference type="ARBA" id="ARBA00023254"/>
    </source>
</evidence>
<evidence type="ECO:0000256" key="1">
    <source>
        <dbReference type="ARBA" id="ARBA00004123"/>
    </source>
</evidence>
<dbReference type="InParanoid" id="A0A507BBD7"/>
<dbReference type="Pfam" id="PF25385">
    <property type="entry name" value="HEAT_MEC1_N"/>
    <property type="match status" value="1"/>
</dbReference>
<accession>A0A507BBD7</accession>
<dbReference type="GO" id="GO:0000723">
    <property type="term" value="P:telomere maintenance"/>
    <property type="evidence" value="ECO:0007669"/>
    <property type="project" value="TreeGrafter"/>
</dbReference>
<evidence type="ECO:0000256" key="13">
    <source>
        <dbReference type="ARBA" id="ARBA00023204"/>
    </source>
</evidence>
<dbReference type="SMART" id="SM00802">
    <property type="entry name" value="UME"/>
    <property type="match status" value="1"/>
</dbReference>
<evidence type="ECO:0000256" key="10">
    <source>
        <dbReference type="ARBA" id="ARBA00022777"/>
    </source>
</evidence>
<evidence type="ECO:0000256" key="7">
    <source>
        <dbReference type="ARBA" id="ARBA00022679"/>
    </source>
</evidence>
<evidence type="ECO:0000313" key="24">
    <source>
        <dbReference type="EMBL" id="TPX13910.1"/>
    </source>
</evidence>
<evidence type="ECO:0000256" key="14">
    <source>
        <dbReference type="ARBA" id="ARBA00023242"/>
    </source>
</evidence>
<organism evidence="24 25">
    <name type="scientific">Thyridium curvatum</name>
    <dbReference type="NCBI Taxonomy" id="1093900"/>
    <lineage>
        <taxon>Eukaryota</taxon>
        <taxon>Fungi</taxon>
        <taxon>Dikarya</taxon>
        <taxon>Ascomycota</taxon>
        <taxon>Pezizomycotina</taxon>
        <taxon>Sordariomycetes</taxon>
        <taxon>Sordariomycetidae</taxon>
        <taxon>Thyridiales</taxon>
        <taxon>Thyridiaceae</taxon>
        <taxon>Thyridium</taxon>
    </lineage>
</organism>
<keyword evidence="12" id="KW-0156">Chromatin regulator</keyword>
<evidence type="ECO:0000259" key="23">
    <source>
        <dbReference type="PROSITE" id="PS51190"/>
    </source>
</evidence>
<dbReference type="InterPro" id="IPR014009">
    <property type="entry name" value="PIK_FAT"/>
</dbReference>
<dbReference type="Proteomes" id="UP000319257">
    <property type="component" value="Unassembled WGS sequence"/>
</dbReference>
<evidence type="ECO:0000259" key="21">
    <source>
        <dbReference type="PROSITE" id="PS50290"/>
    </source>
</evidence>
<keyword evidence="13" id="KW-0234">DNA repair</keyword>
<dbReference type="InterPro" id="IPR050517">
    <property type="entry name" value="DDR_Repair_Kinase"/>
</dbReference>
<dbReference type="InterPro" id="IPR003151">
    <property type="entry name" value="PIK-rel_kinase_FAT"/>
</dbReference>
<dbReference type="GO" id="GO:0000077">
    <property type="term" value="P:DNA damage checkpoint signaling"/>
    <property type="evidence" value="ECO:0007669"/>
    <property type="project" value="TreeGrafter"/>
</dbReference>
<dbReference type="InterPro" id="IPR036940">
    <property type="entry name" value="PI3/4_kinase_cat_sf"/>
</dbReference>
<keyword evidence="8" id="KW-0547">Nucleotide-binding</keyword>
<dbReference type="GO" id="GO:0006281">
    <property type="term" value="P:DNA repair"/>
    <property type="evidence" value="ECO:0007669"/>
    <property type="project" value="UniProtKB-KW"/>
</dbReference>
<dbReference type="EMBL" id="SKBQ01000030">
    <property type="protein sequence ID" value="TPX13910.1"/>
    <property type="molecule type" value="Genomic_DNA"/>
</dbReference>
<dbReference type="SMART" id="SM01343">
    <property type="entry name" value="FATC"/>
    <property type="match status" value="1"/>
</dbReference>
<dbReference type="FunCoup" id="A0A507BBD7">
    <property type="interactions" value="1114"/>
</dbReference>
<comment type="subcellular location">
    <subcellularLocation>
        <location evidence="1">Nucleus</location>
    </subcellularLocation>
</comment>
<comment type="similarity">
    <text evidence="2">Belongs to the PI3/PI4-kinase family. ATM subfamily.</text>
</comment>
<dbReference type="InterPro" id="IPR000403">
    <property type="entry name" value="PI3/4_kinase_cat_dom"/>
</dbReference>
<dbReference type="Pfam" id="PF25030">
    <property type="entry name" value="M-HEAT_ATR"/>
    <property type="match status" value="1"/>
</dbReference>
<dbReference type="CDD" id="cd00892">
    <property type="entry name" value="PIKKc_ATR"/>
    <property type="match status" value="1"/>
</dbReference>
<dbReference type="InterPro" id="IPR058681">
    <property type="entry name" value="HEAT_MEC1_N"/>
</dbReference>
<dbReference type="Pfam" id="PF00454">
    <property type="entry name" value="PI3_PI4_kinase"/>
    <property type="match status" value="1"/>
</dbReference>
<dbReference type="Pfam" id="PF02260">
    <property type="entry name" value="FATC"/>
    <property type="match status" value="1"/>
</dbReference>
<dbReference type="STRING" id="1093900.A0A507BBD7"/>
<keyword evidence="10" id="KW-0418">Kinase</keyword>
<keyword evidence="25" id="KW-1185">Reference proteome</keyword>
<evidence type="ECO:0000256" key="12">
    <source>
        <dbReference type="ARBA" id="ARBA00022853"/>
    </source>
</evidence>
<evidence type="ECO:0000256" key="4">
    <source>
        <dbReference type="ARBA" id="ARBA00012513"/>
    </source>
</evidence>
<comment type="caution">
    <text evidence="24">The sequence shown here is derived from an EMBL/GenBank/DDBJ whole genome shotgun (WGS) entry which is preliminary data.</text>
</comment>
<dbReference type="InterPro" id="IPR056802">
    <property type="entry name" value="ATR-like_M-HEAT"/>
</dbReference>
<dbReference type="GO" id="GO:0005694">
    <property type="term" value="C:chromosome"/>
    <property type="evidence" value="ECO:0007669"/>
    <property type="project" value="TreeGrafter"/>
</dbReference>
<dbReference type="GO" id="GO:0005524">
    <property type="term" value="F:ATP binding"/>
    <property type="evidence" value="ECO:0007669"/>
    <property type="project" value="UniProtKB-KW"/>
</dbReference>
<name>A0A507BBD7_9PEZI</name>